<name>A0A418NP66_9SPHN</name>
<dbReference type="PROSITE" id="PS50943">
    <property type="entry name" value="HTH_CROC1"/>
    <property type="match status" value="1"/>
</dbReference>
<dbReference type="SMART" id="SM00530">
    <property type="entry name" value="HTH_XRE"/>
    <property type="match status" value="1"/>
</dbReference>
<evidence type="ECO:0000313" key="2">
    <source>
        <dbReference type="EMBL" id="RIV83914.1"/>
    </source>
</evidence>
<evidence type="ECO:0000313" key="3">
    <source>
        <dbReference type="Proteomes" id="UP000286576"/>
    </source>
</evidence>
<dbReference type="SUPFAM" id="SSF47413">
    <property type="entry name" value="lambda repressor-like DNA-binding domains"/>
    <property type="match status" value="1"/>
</dbReference>
<organism evidence="2 3">
    <name type="scientific">Aurantiacibacter zhengii</name>
    <dbReference type="NCBI Taxonomy" id="2307003"/>
    <lineage>
        <taxon>Bacteria</taxon>
        <taxon>Pseudomonadati</taxon>
        <taxon>Pseudomonadota</taxon>
        <taxon>Alphaproteobacteria</taxon>
        <taxon>Sphingomonadales</taxon>
        <taxon>Erythrobacteraceae</taxon>
        <taxon>Aurantiacibacter</taxon>
    </lineage>
</organism>
<sequence>MSAKPVEAEQFYKQLGSILAERRRAKGLTQTQLADRIGVPRTRLANVETGRQSVHVHQLVEIANALGAHSIEALLPANFWVPQNATQSSKVETTGSRLSVRQQKQVADIFDSLGED</sequence>
<reference evidence="2 3" key="1">
    <citation type="submission" date="2018-08" db="EMBL/GenBank/DDBJ databases">
        <title>Erythrobacter zhengii sp.nov., a bacterium isolated from deep-sea sediment.</title>
        <authorList>
            <person name="Fang C."/>
            <person name="Wu Y.-H."/>
            <person name="Sun C."/>
            <person name="Wang H."/>
            <person name="Cheng H."/>
            <person name="Meng F.-X."/>
            <person name="Wang C.-S."/>
            <person name="Xu X.-W."/>
        </authorList>
    </citation>
    <scope>NUCLEOTIDE SEQUENCE [LARGE SCALE GENOMIC DNA]</scope>
    <source>
        <strain evidence="2 3">V18</strain>
    </source>
</reference>
<dbReference type="Proteomes" id="UP000286576">
    <property type="component" value="Unassembled WGS sequence"/>
</dbReference>
<dbReference type="InterPro" id="IPR001387">
    <property type="entry name" value="Cro/C1-type_HTH"/>
</dbReference>
<dbReference type="Gene3D" id="1.10.260.40">
    <property type="entry name" value="lambda repressor-like DNA-binding domains"/>
    <property type="match status" value="1"/>
</dbReference>
<dbReference type="EMBL" id="QXFL01000008">
    <property type="protein sequence ID" value="RIV83914.1"/>
    <property type="molecule type" value="Genomic_DNA"/>
</dbReference>
<keyword evidence="3" id="KW-1185">Reference proteome</keyword>
<accession>A0A418NP66</accession>
<protein>
    <submittedName>
        <fullName evidence="2">Helix-turn-helix domain-containing protein</fullName>
    </submittedName>
</protein>
<proteinExistence type="predicted"/>
<evidence type="ECO:0000259" key="1">
    <source>
        <dbReference type="PROSITE" id="PS50943"/>
    </source>
</evidence>
<dbReference type="CDD" id="cd00093">
    <property type="entry name" value="HTH_XRE"/>
    <property type="match status" value="1"/>
</dbReference>
<feature type="domain" description="HTH cro/C1-type" evidence="1">
    <location>
        <begin position="19"/>
        <end position="74"/>
    </location>
</feature>
<comment type="caution">
    <text evidence="2">The sequence shown here is derived from an EMBL/GenBank/DDBJ whole genome shotgun (WGS) entry which is preliminary data.</text>
</comment>
<dbReference type="GO" id="GO:0003677">
    <property type="term" value="F:DNA binding"/>
    <property type="evidence" value="ECO:0007669"/>
    <property type="project" value="InterPro"/>
</dbReference>
<dbReference type="Pfam" id="PF13560">
    <property type="entry name" value="HTH_31"/>
    <property type="match status" value="1"/>
</dbReference>
<gene>
    <name evidence="2" type="ORF">D2V07_15665</name>
</gene>
<dbReference type="AlphaFoldDB" id="A0A418NP66"/>
<dbReference type="InterPro" id="IPR010982">
    <property type="entry name" value="Lambda_DNA-bd_dom_sf"/>
</dbReference>